<dbReference type="GO" id="GO:0046677">
    <property type="term" value="P:response to antibiotic"/>
    <property type="evidence" value="ECO:0007669"/>
    <property type="project" value="InterPro"/>
</dbReference>
<dbReference type="NCBIfam" id="NF033103">
    <property type="entry name" value="bla_class_A"/>
    <property type="match status" value="1"/>
</dbReference>
<dbReference type="PANTHER" id="PTHR35333">
    <property type="entry name" value="BETA-LACTAMASE"/>
    <property type="match status" value="1"/>
</dbReference>
<evidence type="ECO:0000256" key="3">
    <source>
        <dbReference type="ARBA" id="ARBA00012865"/>
    </source>
</evidence>
<dbReference type="EC" id="3.5.2.6" evidence="3"/>
<gene>
    <name evidence="5" type="primary">bla</name>
    <name evidence="5" type="ORF">D6858_09650</name>
</gene>
<dbReference type="Pfam" id="PF13354">
    <property type="entry name" value="Beta-lactamase2"/>
    <property type="match status" value="1"/>
</dbReference>
<sequence>MKFNRRTTLAGTGALIAGACVPLQQDTSGRLTAKLRLIEVGSGGTLGVMLLNTADGQTIGHNSGERFAMCSTFKASLAALALDRAAKGALDLDKVLYWRESDLQSYAPFAKERLVTGATIRELARAAQVLSDNTAANLVLGAVGGPSALTQFWRSLGDDVSRLDNVEPLLNVVLPGRVENTTTPVAMARTLAKILFRGGVAPQAAQTLQQWMRETQTGTKKVRAGLPAEWVAGDKTGFSGSPPGMQGVSADIGFAIPVDDAPIVFATYHRATTVGPPSPMADAAMAQVGGIIRQFTGV</sequence>
<dbReference type="SUPFAM" id="SSF56601">
    <property type="entry name" value="beta-lactamase/transpeptidase-like"/>
    <property type="match status" value="1"/>
</dbReference>
<dbReference type="GO" id="GO:0030655">
    <property type="term" value="P:beta-lactam antibiotic catabolic process"/>
    <property type="evidence" value="ECO:0007669"/>
    <property type="project" value="InterPro"/>
</dbReference>
<evidence type="ECO:0000259" key="4">
    <source>
        <dbReference type="Pfam" id="PF13354"/>
    </source>
</evidence>
<dbReference type="InterPro" id="IPR012338">
    <property type="entry name" value="Beta-lactam/transpept-like"/>
</dbReference>
<dbReference type="PRINTS" id="PR00118">
    <property type="entry name" value="BLACTAMASEA"/>
</dbReference>
<evidence type="ECO:0000256" key="1">
    <source>
        <dbReference type="ARBA" id="ARBA00001526"/>
    </source>
</evidence>
<reference evidence="5 6" key="1">
    <citation type="submission" date="2018-09" db="EMBL/GenBank/DDBJ databases">
        <title>Altererythrobacter sp.Ery1 and Ery12, the genome sequencing of novel strains in genus Alterythrobacter.</title>
        <authorList>
            <person name="Cheng H."/>
            <person name="Wu Y.-H."/>
            <person name="Fang C."/>
            <person name="Xu X.-W."/>
        </authorList>
    </citation>
    <scope>NUCLEOTIDE SEQUENCE [LARGE SCALE GENOMIC DNA]</scope>
    <source>
        <strain evidence="5 6">Ery12</strain>
    </source>
</reference>
<dbReference type="Proteomes" id="UP000284322">
    <property type="component" value="Unassembled WGS sequence"/>
</dbReference>
<keyword evidence="6" id="KW-1185">Reference proteome</keyword>
<evidence type="ECO:0000313" key="6">
    <source>
        <dbReference type="Proteomes" id="UP000284322"/>
    </source>
</evidence>
<feature type="domain" description="Beta-lactamase class A catalytic" evidence="4">
    <location>
        <begin position="47"/>
        <end position="267"/>
    </location>
</feature>
<evidence type="ECO:0000256" key="2">
    <source>
        <dbReference type="ARBA" id="ARBA00009009"/>
    </source>
</evidence>
<dbReference type="InterPro" id="IPR045155">
    <property type="entry name" value="Beta-lactam_cat"/>
</dbReference>
<dbReference type="Gene3D" id="3.40.710.10">
    <property type="entry name" value="DD-peptidase/beta-lactamase superfamily"/>
    <property type="match status" value="1"/>
</dbReference>
<comment type="similarity">
    <text evidence="2">Belongs to the class-A beta-lactamase family.</text>
</comment>
<evidence type="ECO:0000313" key="5">
    <source>
        <dbReference type="EMBL" id="RJX68165.1"/>
    </source>
</evidence>
<dbReference type="EMBL" id="RAHJ01000018">
    <property type="protein sequence ID" value="RJX68165.1"/>
    <property type="molecule type" value="Genomic_DNA"/>
</dbReference>
<dbReference type="RefSeq" id="WP_120109427.1">
    <property type="nucleotide sequence ID" value="NZ_RAHJ01000018.1"/>
</dbReference>
<dbReference type="AlphaFoldDB" id="A0A419R341"/>
<organism evidence="5 6">
    <name type="scientific">Tsuneonella suprasediminis</name>
    <dbReference type="NCBI Taxonomy" id="2306996"/>
    <lineage>
        <taxon>Bacteria</taxon>
        <taxon>Pseudomonadati</taxon>
        <taxon>Pseudomonadota</taxon>
        <taxon>Alphaproteobacteria</taxon>
        <taxon>Sphingomonadales</taxon>
        <taxon>Erythrobacteraceae</taxon>
        <taxon>Tsuneonella</taxon>
    </lineage>
</organism>
<dbReference type="PANTHER" id="PTHR35333:SF3">
    <property type="entry name" value="BETA-LACTAMASE-TYPE TRANSPEPTIDASE FOLD CONTAINING PROTEIN"/>
    <property type="match status" value="1"/>
</dbReference>
<dbReference type="PROSITE" id="PS51257">
    <property type="entry name" value="PROKAR_LIPOPROTEIN"/>
    <property type="match status" value="1"/>
</dbReference>
<comment type="catalytic activity">
    <reaction evidence="1">
        <text>a beta-lactam + H2O = a substituted beta-amino acid</text>
        <dbReference type="Rhea" id="RHEA:20401"/>
        <dbReference type="ChEBI" id="CHEBI:15377"/>
        <dbReference type="ChEBI" id="CHEBI:35627"/>
        <dbReference type="ChEBI" id="CHEBI:140347"/>
        <dbReference type="EC" id="3.5.2.6"/>
    </reaction>
</comment>
<name>A0A419R341_9SPHN</name>
<dbReference type="InterPro" id="IPR000871">
    <property type="entry name" value="Beta-lactam_class-A"/>
</dbReference>
<accession>A0A419R341</accession>
<dbReference type="OrthoDB" id="9784149at2"/>
<proteinExistence type="inferred from homology"/>
<dbReference type="GO" id="GO:0008800">
    <property type="term" value="F:beta-lactamase activity"/>
    <property type="evidence" value="ECO:0007669"/>
    <property type="project" value="UniProtKB-EC"/>
</dbReference>
<comment type="caution">
    <text evidence="5">The sequence shown here is derived from an EMBL/GenBank/DDBJ whole genome shotgun (WGS) entry which is preliminary data.</text>
</comment>
<protein>
    <recommendedName>
        <fullName evidence="3">beta-lactamase</fullName>
        <ecNumber evidence="3">3.5.2.6</ecNumber>
    </recommendedName>
</protein>